<proteinExistence type="predicted"/>
<reference evidence="1 2" key="1">
    <citation type="journal article" date="2015" name="Genome Biol.">
        <title>Comparative genomics of Steinernema reveals deeply conserved gene regulatory networks.</title>
        <authorList>
            <person name="Dillman A.R."/>
            <person name="Macchietto M."/>
            <person name="Porter C.F."/>
            <person name="Rogers A."/>
            <person name="Williams B."/>
            <person name="Antoshechkin I."/>
            <person name="Lee M.M."/>
            <person name="Goodwin Z."/>
            <person name="Lu X."/>
            <person name="Lewis E.E."/>
            <person name="Goodrich-Blair H."/>
            <person name="Stock S.P."/>
            <person name="Adams B.J."/>
            <person name="Sternberg P.W."/>
            <person name="Mortazavi A."/>
        </authorList>
    </citation>
    <scope>NUCLEOTIDE SEQUENCE [LARGE SCALE GENOMIC DNA]</scope>
    <source>
        <strain evidence="1 2">ALL</strain>
    </source>
</reference>
<protein>
    <submittedName>
        <fullName evidence="1">Uncharacterized protein</fullName>
    </submittedName>
</protein>
<reference evidence="1 2" key="2">
    <citation type="journal article" date="2019" name="G3 (Bethesda)">
        <title>Hybrid Assembly of the Genome of the Entomopathogenic Nematode Steinernema carpocapsae Identifies the X-Chromosome.</title>
        <authorList>
            <person name="Serra L."/>
            <person name="Macchietto M."/>
            <person name="Macias-Munoz A."/>
            <person name="McGill C.J."/>
            <person name="Rodriguez I.M."/>
            <person name="Rodriguez B."/>
            <person name="Murad R."/>
            <person name="Mortazavi A."/>
        </authorList>
    </citation>
    <scope>NUCLEOTIDE SEQUENCE [LARGE SCALE GENOMIC DNA]</scope>
    <source>
        <strain evidence="1 2">ALL</strain>
    </source>
</reference>
<name>A0A4U8UKS7_STECR</name>
<sequence length="142" mass="16073">MERRLMSARVLRRTSWATALGTFSRKKSSVFELRRTINFAVARSSLTKTFSPVVRKPLSAKLYSEATNLHGPKRKIAHLSWSRCIFGVYYDKKKCVTSSSAAICFVIGYFFGSFHFGSSVREPIQGPKRMMCFADVSKKSSI</sequence>
<accession>A0A4U8UKS7</accession>
<gene>
    <name evidence="1" type="ORF">L596_000913</name>
</gene>
<evidence type="ECO:0000313" key="2">
    <source>
        <dbReference type="Proteomes" id="UP000298663"/>
    </source>
</evidence>
<dbReference type="Proteomes" id="UP000298663">
    <property type="component" value="Unassembled WGS sequence"/>
</dbReference>
<organism evidence="1 2">
    <name type="scientific">Steinernema carpocapsae</name>
    <name type="common">Entomopathogenic nematode</name>
    <dbReference type="NCBI Taxonomy" id="34508"/>
    <lineage>
        <taxon>Eukaryota</taxon>
        <taxon>Metazoa</taxon>
        <taxon>Ecdysozoa</taxon>
        <taxon>Nematoda</taxon>
        <taxon>Chromadorea</taxon>
        <taxon>Rhabditida</taxon>
        <taxon>Tylenchina</taxon>
        <taxon>Panagrolaimomorpha</taxon>
        <taxon>Strongyloidoidea</taxon>
        <taxon>Steinernematidae</taxon>
        <taxon>Steinernema</taxon>
    </lineage>
</organism>
<keyword evidence="2" id="KW-1185">Reference proteome</keyword>
<comment type="caution">
    <text evidence="1">The sequence shown here is derived from an EMBL/GenBank/DDBJ whole genome shotgun (WGS) entry which is preliminary data.</text>
</comment>
<evidence type="ECO:0000313" key="1">
    <source>
        <dbReference type="EMBL" id="TMS33139.1"/>
    </source>
</evidence>
<dbReference type="EMBL" id="AZBU02000001">
    <property type="protein sequence ID" value="TMS33139.1"/>
    <property type="molecule type" value="Genomic_DNA"/>
</dbReference>
<dbReference type="AlphaFoldDB" id="A0A4U8UKS7"/>